<sequence length="483" mass="52876">MSERVGDIALIGLAVMGQNLILNMADHGFTVVAYNRSVEKVHAFLANEAKGNSNVVGAESIKELVSKLKTPRRVMMLVKAGSAVDSFIEQLLPHLEKNDIIIDGGNSEYVDTQRRCKELANKGIMFVGSGVSGGEEGARYGPSLMPGGDEAAWEHIKPIFQSICAKADDQPCCDWVGSDGAGHFVKMVHNGIEYGDMQLICEIYHMMLAIGIDQEEMAQTFADWNKGELDSFLIDITKDILKYKDNDGKYLLPKIRDAAGQKGTGKWTAISALNYGVPVTLIGEAVFSRCLSALKEERVVASKQLPGPKPVFSGDKKKFLEDLRQALYASKIVSYAQGFMLLREAAAQYNWKLDYGSIALMWRGGCIIRSVFLGQIKAAFDKDSNLKSLLLAPFFLDAIGKAQSGWRNVICSAVNLGVPTPALNSALSFYDGYRCDRLPANLLQAQRDYFGAHTYEILGQEGKFVHTNWTGHGGNVSATTYDA</sequence>
<dbReference type="RefSeq" id="XP_017776847.1">
    <property type="nucleotide sequence ID" value="XM_017921358.1"/>
</dbReference>
<evidence type="ECO:0000256" key="5">
    <source>
        <dbReference type="ARBA" id="ARBA00023064"/>
    </source>
</evidence>
<comment type="pathway">
    <text evidence="1 7 8">Carbohydrate degradation; pentose phosphate pathway; D-ribulose 5-phosphate from D-glucose 6-phosphate (oxidative stage): step 3/3.</text>
</comment>
<evidence type="ECO:0000256" key="6">
    <source>
        <dbReference type="ARBA" id="ARBA00023126"/>
    </source>
</evidence>
<keyword evidence="10" id="KW-1185">Reference proteome</keyword>
<name>A0ABM1MQJ7_NICVS</name>
<keyword evidence="7 8" id="KW-0521">NADP</keyword>
<dbReference type="NCBIfam" id="TIGR00873">
    <property type="entry name" value="gnd"/>
    <property type="match status" value="1"/>
</dbReference>
<accession>A0ABM1MQJ7</accession>
<organism evidence="10 11">
    <name type="scientific">Nicrophorus vespilloides</name>
    <name type="common">Boreal carrion beetle</name>
    <dbReference type="NCBI Taxonomy" id="110193"/>
    <lineage>
        <taxon>Eukaryota</taxon>
        <taxon>Metazoa</taxon>
        <taxon>Ecdysozoa</taxon>
        <taxon>Arthropoda</taxon>
        <taxon>Hexapoda</taxon>
        <taxon>Insecta</taxon>
        <taxon>Pterygota</taxon>
        <taxon>Neoptera</taxon>
        <taxon>Endopterygota</taxon>
        <taxon>Coleoptera</taxon>
        <taxon>Polyphaga</taxon>
        <taxon>Staphyliniformia</taxon>
        <taxon>Silphidae</taxon>
        <taxon>Nicrophorinae</taxon>
        <taxon>Nicrophorus</taxon>
    </lineage>
</organism>
<dbReference type="InterPro" id="IPR008927">
    <property type="entry name" value="6-PGluconate_DH-like_C_sf"/>
</dbReference>
<dbReference type="Gene3D" id="1.20.5.320">
    <property type="entry name" value="6-Phosphogluconate Dehydrogenase, domain 3"/>
    <property type="match status" value="1"/>
</dbReference>
<dbReference type="PRINTS" id="PR00076">
    <property type="entry name" value="6PGDHDRGNASE"/>
</dbReference>
<evidence type="ECO:0000256" key="2">
    <source>
        <dbReference type="ARBA" id="ARBA00008419"/>
    </source>
</evidence>
<evidence type="ECO:0000256" key="1">
    <source>
        <dbReference type="ARBA" id="ARBA00004874"/>
    </source>
</evidence>
<dbReference type="SUPFAM" id="SSF48179">
    <property type="entry name" value="6-phosphogluconate dehydrogenase C-terminal domain-like"/>
    <property type="match status" value="1"/>
</dbReference>
<dbReference type="InterPro" id="IPR013328">
    <property type="entry name" value="6PGD_dom2"/>
</dbReference>
<dbReference type="Pfam" id="PF00393">
    <property type="entry name" value="6PGD"/>
    <property type="match status" value="1"/>
</dbReference>
<proteinExistence type="inferred from homology"/>
<dbReference type="Proteomes" id="UP000695000">
    <property type="component" value="Unplaced"/>
</dbReference>
<evidence type="ECO:0000313" key="11">
    <source>
        <dbReference type="RefSeq" id="XP_017776847.1"/>
    </source>
</evidence>
<dbReference type="PANTHER" id="PTHR11811">
    <property type="entry name" value="6-PHOSPHOGLUCONATE DEHYDROGENASE"/>
    <property type="match status" value="1"/>
</dbReference>
<reference evidence="11" key="1">
    <citation type="submission" date="2025-08" db="UniProtKB">
        <authorList>
            <consortium name="RefSeq"/>
        </authorList>
    </citation>
    <scope>IDENTIFICATION</scope>
    <source>
        <tissue evidence="11">Whole Larva</tissue>
    </source>
</reference>
<dbReference type="SUPFAM" id="SSF51735">
    <property type="entry name" value="NAD(P)-binding Rossmann-fold domains"/>
    <property type="match status" value="1"/>
</dbReference>
<comment type="catalytic activity">
    <reaction evidence="7 8">
        <text>6-phospho-D-gluconate + NADP(+) = D-ribulose 5-phosphate + CO2 + NADPH</text>
        <dbReference type="Rhea" id="RHEA:10116"/>
        <dbReference type="ChEBI" id="CHEBI:16526"/>
        <dbReference type="ChEBI" id="CHEBI:57783"/>
        <dbReference type="ChEBI" id="CHEBI:58121"/>
        <dbReference type="ChEBI" id="CHEBI:58349"/>
        <dbReference type="ChEBI" id="CHEBI:58759"/>
        <dbReference type="EC" id="1.1.1.44"/>
    </reaction>
</comment>
<comment type="subunit">
    <text evidence="3 7">Homodimer.</text>
</comment>
<dbReference type="NCBIfam" id="NF006765">
    <property type="entry name" value="PRK09287.1"/>
    <property type="match status" value="1"/>
</dbReference>
<dbReference type="Pfam" id="PF03446">
    <property type="entry name" value="NAD_binding_2"/>
    <property type="match status" value="1"/>
</dbReference>
<evidence type="ECO:0000313" key="10">
    <source>
        <dbReference type="Proteomes" id="UP000695000"/>
    </source>
</evidence>
<evidence type="ECO:0000256" key="8">
    <source>
        <dbReference type="RuleBase" id="RU000485"/>
    </source>
</evidence>
<dbReference type="PIRSF" id="PIRSF000109">
    <property type="entry name" value="6PGD"/>
    <property type="match status" value="1"/>
</dbReference>
<keyword evidence="4 7" id="KW-0560">Oxidoreductase</keyword>
<comment type="similarity">
    <text evidence="2 7 8">Belongs to the 6-phosphogluconate dehydrogenase family.</text>
</comment>
<dbReference type="SMART" id="SM01350">
    <property type="entry name" value="6PGD"/>
    <property type="match status" value="1"/>
</dbReference>
<keyword evidence="6 7" id="KW-0570">Pentose shunt</keyword>
<feature type="domain" description="6-phosphogluconate dehydrogenase C-terminal" evidence="9">
    <location>
        <begin position="182"/>
        <end position="470"/>
    </location>
</feature>
<evidence type="ECO:0000259" key="9">
    <source>
        <dbReference type="SMART" id="SM01350"/>
    </source>
</evidence>
<dbReference type="InterPro" id="IPR006184">
    <property type="entry name" value="6PGdom_BS"/>
</dbReference>
<dbReference type="Gene3D" id="3.40.50.720">
    <property type="entry name" value="NAD(P)-binding Rossmann-like Domain"/>
    <property type="match status" value="1"/>
</dbReference>
<dbReference type="EC" id="1.1.1.44" evidence="7 8"/>
<evidence type="ECO:0000256" key="4">
    <source>
        <dbReference type="ARBA" id="ARBA00023002"/>
    </source>
</evidence>
<keyword evidence="5 8" id="KW-0311">Gluconate utilization</keyword>
<dbReference type="InterPro" id="IPR006183">
    <property type="entry name" value="Pgluconate_DH"/>
</dbReference>
<dbReference type="InterPro" id="IPR006115">
    <property type="entry name" value="6PGDH_NADP-bd"/>
</dbReference>
<evidence type="ECO:0000256" key="3">
    <source>
        <dbReference type="ARBA" id="ARBA00011738"/>
    </source>
</evidence>
<dbReference type="InterPro" id="IPR006113">
    <property type="entry name" value="6PGDH_Gnd/GntZ"/>
</dbReference>
<dbReference type="InterPro" id="IPR036291">
    <property type="entry name" value="NAD(P)-bd_dom_sf"/>
</dbReference>
<dbReference type="Gene3D" id="1.10.1040.10">
    <property type="entry name" value="N-(1-d-carboxylethyl)-l-norvaline Dehydrogenase, domain 2"/>
    <property type="match status" value="1"/>
</dbReference>
<evidence type="ECO:0000256" key="7">
    <source>
        <dbReference type="PIRNR" id="PIRNR000109"/>
    </source>
</evidence>
<protein>
    <recommendedName>
        <fullName evidence="7 8">6-phosphogluconate dehydrogenase, decarboxylating</fullName>
        <ecNumber evidence="7 8">1.1.1.44</ecNumber>
    </recommendedName>
</protein>
<comment type="function">
    <text evidence="7">Catalyzes the oxidative decarboxylation of 6-phosphogluconate to ribulose 5-phosphate and CO(2), with concomitant reduction of NADP to NADPH.</text>
</comment>
<dbReference type="InterPro" id="IPR006114">
    <property type="entry name" value="6PGDH_C"/>
</dbReference>
<dbReference type="GeneID" id="108562864"/>
<dbReference type="PROSITE" id="PS00461">
    <property type="entry name" value="6PGD"/>
    <property type="match status" value="1"/>
</dbReference>
<gene>
    <name evidence="11" type="primary">LOC108562864</name>
</gene>